<feature type="domain" description="N-acetyltransferase" evidence="2">
    <location>
        <begin position="1"/>
        <end position="134"/>
    </location>
</feature>
<keyword evidence="1 3" id="KW-0808">Transferase</keyword>
<dbReference type="GO" id="GO:0008080">
    <property type="term" value="F:N-acetyltransferase activity"/>
    <property type="evidence" value="ECO:0007669"/>
    <property type="project" value="InterPro"/>
</dbReference>
<dbReference type="InterPro" id="IPR000182">
    <property type="entry name" value="GNAT_dom"/>
</dbReference>
<sequence length="134" mass="14817">MGVPKVGTAYADKALDEMTATYSKNNATYFVIEEHGKIIGGAGIAQLENCDDLICELQKMYFLPKARGKGLGTRLMEVCLEKARAFGFEKCYLETLPYMKAATKLYAKSGFRPLEGPLGDTGHYSCNVWMLKSL</sequence>
<protein>
    <submittedName>
        <fullName evidence="3">GNAT family N-acetyltransferase</fullName>
    </submittedName>
</protein>
<dbReference type="PANTHER" id="PTHR13947">
    <property type="entry name" value="GNAT FAMILY N-ACETYLTRANSFERASE"/>
    <property type="match status" value="1"/>
</dbReference>
<dbReference type="CDD" id="cd04301">
    <property type="entry name" value="NAT_SF"/>
    <property type="match status" value="1"/>
</dbReference>
<dbReference type="EMBL" id="JACGLT010000001">
    <property type="protein sequence ID" value="MBA6151127.1"/>
    <property type="molecule type" value="Genomic_DNA"/>
</dbReference>
<reference evidence="3 4" key="1">
    <citation type="submission" date="2020-07" db="EMBL/GenBank/DDBJ databases">
        <title>Bacterium isolated from marine sediment.</title>
        <authorList>
            <person name="Shang D."/>
        </authorList>
    </citation>
    <scope>NUCLEOTIDE SEQUENCE [LARGE SCALE GENOMIC DNA]</scope>
    <source>
        <strain evidence="3 4">F6074</strain>
    </source>
</reference>
<proteinExistence type="predicted"/>
<gene>
    <name evidence="3" type="ORF">H3Z82_00140</name>
</gene>
<dbReference type="PROSITE" id="PS51186">
    <property type="entry name" value="GNAT"/>
    <property type="match status" value="1"/>
</dbReference>
<keyword evidence="4" id="KW-1185">Reference proteome</keyword>
<dbReference type="Proteomes" id="UP000541857">
    <property type="component" value="Unassembled WGS sequence"/>
</dbReference>
<comment type="caution">
    <text evidence="3">The sequence shown here is derived from an EMBL/GenBank/DDBJ whole genome shotgun (WGS) entry which is preliminary data.</text>
</comment>
<name>A0A7W2M1T6_9FLAO</name>
<dbReference type="SUPFAM" id="SSF55729">
    <property type="entry name" value="Acyl-CoA N-acyltransferases (Nat)"/>
    <property type="match status" value="1"/>
</dbReference>
<accession>A0A7W2M1T6</accession>
<dbReference type="Gene3D" id="3.40.630.30">
    <property type="match status" value="1"/>
</dbReference>
<dbReference type="InterPro" id="IPR050769">
    <property type="entry name" value="NAT_camello-type"/>
</dbReference>
<evidence type="ECO:0000313" key="3">
    <source>
        <dbReference type="EMBL" id="MBA6151127.1"/>
    </source>
</evidence>
<evidence type="ECO:0000259" key="2">
    <source>
        <dbReference type="PROSITE" id="PS51186"/>
    </source>
</evidence>
<dbReference type="Pfam" id="PF00583">
    <property type="entry name" value="Acetyltransf_1"/>
    <property type="match status" value="1"/>
</dbReference>
<evidence type="ECO:0000256" key="1">
    <source>
        <dbReference type="ARBA" id="ARBA00022679"/>
    </source>
</evidence>
<dbReference type="InterPro" id="IPR016181">
    <property type="entry name" value="Acyl_CoA_acyltransferase"/>
</dbReference>
<organism evidence="3 4">
    <name type="scientific">Gelidibacter maritimus</name>
    <dbReference type="NCBI Taxonomy" id="2761487"/>
    <lineage>
        <taxon>Bacteria</taxon>
        <taxon>Pseudomonadati</taxon>
        <taxon>Bacteroidota</taxon>
        <taxon>Flavobacteriia</taxon>
        <taxon>Flavobacteriales</taxon>
        <taxon>Flavobacteriaceae</taxon>
        <taxon>Gelidibacter</taxon>
    </lineage>
</organism>
<dbReference type="PANTHER" id="PTHR13947:SF37">
    <property type="entry name" value="LD18367P"/>
    <property type="match status" value="1"/>
</dbReference>
<evidence type="ECO:0000313" key="4">
    <source>
        <dbReference type="Proteomes" id="UP000541857"/>
    </source>
</evidence>
<dbReference type="AlphaFoldDB" id="A0A7W2M1T6"/>